<dbReference type="EMBL" id="LJZQ01000020">
    <property type="protein sequence ID" value="KPQ27991.1"/>
    <property type="molecule type" value="Genomic_DNA"/>
</dbReference>
<dbReference type="InterPro" id="IPR001173">
    <property type="entry name" value="Glyco_trans_2-like"/>
</dbReference>
<evidence type="ECO:0000313" key="2">
    <source>
        <dbReference type="EMBL" id="KPQ27991.1"/>
    </source>
</evidence>
<organism evidence="2 3">
    <name type="scientific">Marinobacter excellens HL-55</name>
    <dbReference type="NCBI Taxonomy" id="1305731"/>
    <lineage>
        <taxon>Bacteria</taxon>
        <taxon>Pseudomonadati</taxon>
        <taxon>Pseudomonadota</taxon>
        <taxon>Gammaproteobacteria</taxon>
        <taxon>Pseudomonadales</taxon>
        <taxon>Marinobacteraceae</taxon>
        <taxon>Marinobacter</taxon>
    </lineage>
</organism>
<dbReference type="Proteomes" id="UP000050416">
    <property type="component" value="Unassembled WGS sequence"/>
</dbReference>
<name>A0A0P7Z0T8_9GAMM</name>
<keyword evidence="2" id="KW-0808">Transferase</keyword>
<comment type="caution">
    <text evidence="2">The sequence shown here is derived from an EMBL/GenBank/DDBJ whole genome shotgun (WGS) entry which is preliminary data.</text>
</comment>
<dbReference type="Gene3D" id="3.90.550.10">
    <property type="entry name" value="Spore Coat Polysaccharide Biosynthesis Protein SpsA, Chain A"/>
    <property type="match status" value="1"/>
</dbReference>
<sequence>MLLAAVDSVRSQALDDWELIIVDDGSAEPVREYVDARDQRVTVHRNDSPLGAAASRNIGAGLAKSDFVAFLDDDDTLDQNYATRMLELFATHGEQVGFAWPTLRVIDKVKNKEYLAQERPCLISGAIGTEDSYVASAYTRTTGMIFRTAIFRAKGGFDEGLAVSEDREFVFRLISDNVGCSSLQSELVNFYIHAGPRLSTDENLLRQADCDTRVLERHRVFILSHPKLASRYLNLVAKRQKMAGLRSAYESTLRLLLQVRPFDLRARRRLLLSILRRR</sequence>
<dbReference type="GO" id="GO:0016758">
    <property type="term" value="F:hexosyltransferase activity"/>
    <property type="evidence" value="ECO:0007669"/>
    <property type="project" value="UniProtKB-ARBA"/>
</dbReference>
<dbReference type="AlphaFoldDB" id="A0A0P7Z0T8"/>
<evidence type="ECO:0000313" key="3">
    <source>
        <dbReference type="Proteomes" id="UP000050416"/>
    </source>
</evidence>
<dbReference type="SUPFAM" id="SSF53448">
    <property type="entry name" value="Nucleotide-diphospho-sugar transferases"/>
    <property type="match status" value="1"/>
</dbReference>
<dbReference type="PATRIC" id="fig|1305731.5.peg.975"/>
<dbReference type="Pfam" id="PF00535">
    <property type="entry name" value="Glycos_transf_2"/>
    <property type="match status" value="1"/>
</dbReference>
<evidence type="ECO:0000259" key="1">
    <source>
        <dbReference type="Pfam" id="PF00535"/>
    </source>
</evidence>
<protein>
    <submittedName>
        <fullName evidence="2">Glycosyltransferases involved in cell wall biogenesis</fullName>
    </submittedName>
</protein>
<dbReference type="PANTHER" id="PTHR22916:SF3">
    <property type="entry name" value="UDP-GLCNAC:BETAGAL BETA-1,3-N-ACETYLGLUCOSAMINYLTRANSFERASE-LIKE PROTEIN 1"/>
    <property type="match status" value="1"/>
</dbReference>
<accession>A0A0P7Z0T8</accession>
<feature type="domain" description="Glycosyltransferase 2-like" evidence="1">
    <location>
        <begin position="2"/>
        <end position="116"/>
    </location>
</feature>
<gene>
    <name evidence="2" type="ORF">HLUCCX14_12505</name>
</gene>
<proteinExistence type="predicted"/>
<reference evidence="2 3" key="1">
    <citation type="submission" date="2015-09" db="EMBL/GenBank/DDBJ databases">
        <title>Identification and resolution of microdiversity through metagenomic sequencing of parallel consortia.</title>
        <authorList>
            <person name="Nelson W.C."/>
            <person name="Romine M.F."/>
            <person name="Lindemann S.R."/>
        </authorList>
    </citation>
    <scope>NUCLEOTIDE SEQUENCE [LARGE SCALE GENOMIC DNA]</scope>
    <source>
        <strain evidence="2">HL-55</strain>
    </source>
</reference>
<dbReference type="InterPro" id="IPR029044">
    <property type="entry name" value="Nucleotide-diphossugar_trans"/>
</dbReference>
<dbReference type="STRING" id="1305731.GCA_000934705_02352"/>
<dbReference type="PANTHER" id="PTHR22916">
    <property type="entry name" value="GLYCOSYLTRANSFERASE"/>
    <property type="match status" value="1"/>
</dbReference>